<reference evidence="3" key="1">
    <citation type="submission" date="2022-11" db="UniProtKB">
        <authorList>
            <consortium name="WormBaseParasite"/>
        </authorList>
    </citation>
    <scope>IDENTIFICATION</scope>
</reference>
<feature type="compositionally biased region" description="Low complexity" evidence="1">
    <location>
        <begin position="69"/>
        <end position="79"/>
    </location>
</feature>
<feature type="compositionally biased region" description="Low complexity" evidence="1">
    <location>
        <begin position="7"/>
        <end position="20"/>
    </location>
</feature>
<feature type="compositionally biased region" description="Acidic residues" evidence="1">
    <location>
        <begin position="123"/>
        <end position="140"/>
    </location>
</feature>
<accession>A0A914VQV9</accession>
<protein>
    <submittedName>
        <fullName evidence="3">Uncharacterized protein</fullName>
    </submittedName>
</protein>
<proteinExistence type="predicted"/>
<dbReference type="Proteomes" id="UP000887566">
    <property type="component" value="Unplaced"/>
</dbReference>
<dbReference type="WBParaSite" id="PSAMB.scaffold2257size24286.g17181.t1">
    <property type="protein sequence ID" value="PSAMB.scaffold2257size24286.g17181.t1"/>
    <property type="gene ID" value="PSAMB.scaffold2257size24286.g17181"/>
</dbReference>
<feature type="compositionally biased region" description="Basic and acidic residues" evidence="1">
    <location>
        <begin position="87"/>
        <end position="122"/>
    </location>
</feature>
<keyword evidence="2" id="KW-1185">Reference proteome</keyword>
<evidence type="ECO:0000313" key="3">
    <source>
        <dbReference type="WBParaSite" id="PSAMB.scaffold2257size24286.g17181.t1"/>
    </source>
</evidence>
<evidence type="ECO:0000256" key="1">
    <source>
        <dbReference type="SAM" id="MobiDB-lite"/>
    </source>
</evidence>
<evidence type="ECO:0000313" key="2">
    <source>
        <dbReference type="Proteomes" id="UP000887566"/>
    </source>
</evidence>
<feature type="compositionally biased region" description="Basic and acidic residues" evidence="1">
    <location>
        <begin position="21"/>
        <end position="40"/>
    </location>
</feature>
<organism evidence="2 3">
    <name type="scientific">Plectus sambesii</name>
    <dbReference type="NCBI Taxonomy" id="2011161"/>
    <lineage>
        <taxon>Eukaryota</taxon>
        <taxon>Metazoa</taxon>
        <taxon>Ecdysozoa</taxon>
        <taxon>Nematoda</taxon>
        <taxon>Chromadorea</taxon>
        <taxon>Plectida</taxon>
        <taxon>Plectina</taxon>
        <taxon>Plectoidea</taxon>
        <taxon>Plectidae</taxon>
        <taxon>Plectus</taxon>
    </lineage>
</organism>
<dbReference type="AlphaFoldDB" id="A0A914VQV9"/>
<feature type="region of interest" description="Disordered" evidence="1">
    <location>
        <begin position="1"/>
        <end position="144"/>
    </location>
</feature>
<name>A0A914VQV9_9BILA</name>
<sequence>MFRFLESPLRSSSLAPSLVARPERRLSLSSKDERTADRRLLPTLAMSTPPRNAKKSDCLTRTGGRRNPHAVGVAHADAADNNELEDAESKRASKRTDFCHNEDDLDSTSEKSQEDVLDRMDDFMDNDEPSLSEDEQEDMTSSEHFQMTGKVKYVHRREKRSRVVYRKEWETKYDYLAESQKGKAYFHCIVCVEDLHLLTTGETAVKSHSKSNKHQQAMSQKNKTIPLAQFTSEL</sequence>